<reference evidence="2 3" key="1">
    <citation type="submission" date="2009-02" db="EMBL/GenBank/DDBJ databases">
        <title>Draft genome sequence of Clostridium asparagiforme (DSM 15981).</title>
        <authorList>
            <person name="Sudarsanam P."/>
            <person name="Ley R."/>
            <person name="Guruge J."/>
            <person name="Turnbaugh P.J."/>
            <person name="Mahowald M."/>
            <person name="Liep D."/>
            <person name="Gordon J."/>
        </authorList>
    </citation>
    <scope>NUCLEOTIDE SEQUENCE [LARGE SCALE GENOMIC DNA]</scope>
    <source>
        <strain evidence="2 3">DSM 15981</strain>
    </source>
</reference>
<evidence type="ECO:0000313" key="2">
    <source>
        <dbReference type="EMBL" id="EEG56248.1"/>
    </source>
</evidence>
<dbReference type="SMART" id="SM01043">
    <property type="entry name" value="BTAD"/>
    <property type="match status" value="1"/>
</dbReference>
<sequence>MDIFRFHRYTGYIDRMIKGDPIKMETSAHESPQTIYVRTLGGFSITVDGKEINDNSNQSKKPWSLLEYLVVFQKKDISVNELIETIWPDDPGANPGGALKTLMFRSRKLLDPLGIPPQRLLVQQRGSYAWTQDIPTVMDIDQFESVCNQVLSSGGAVKDPDQLLAMCMKGLDLYKGDFLPKSEYESWVIPISTYYHSLYQKLVYKTIELLMEREDYGAITSVCQTAIGIEPFDEQFHYYLVYSLYKDNHISQAVDHYNHTLDLFYNEFSISPSEHFKELYKTIRNKEQGINTNLDSIQEALREEASSGAFYCEYPVFRDLYQLERRAIERTGDSIYLCLLTLCDLDGQVPKMNVLNRAMEHLNGAIRNSLRCSDVYTRYSVSQYIILLPTVTAEKGEMVLKRIIGNFHRQYNRRDLSVEHRLQPVLPWERKSEMDAAL</sequence>
<dbReference type="Pfam" id="PF03704">
    <property type="entry name" value="BTAD"/>
    <property type="match status" value="1"/>
</dbReference>
<evidence type="ECO:0000313" key="3">
    <source>
        <dbReference type="Proteomes" id="UP000004756"/>
    </source>
</evidence>
<dbReference type="Proteomes" id="UP000004756">
    <property type="component" value="Unassembled WGS sequence"/>
</dbReference>
<protein>
    <recommendedName>
        <fullName evidence="1">Bacterial transcriptional activator domain-containing protein</fullName>
    </recommendedName>
</protein>
<dbReference type="InterPro" id="IPR005158">
    <property type="entry name" value="BTAD"/>
</dbReference>
<feature type="domain" description="Bacterial transcriptional activator" evidence="1">
    <location>
        <begin position="138"/>
        <end position="284"/>
    </location>
</feature>
<proteinExistence type="predicted"/>
<gene>
    <name evidence="2" type="ORF">CLOSTASPAR_01645</name>
</gene>
<dbReference type="Gene3D" id="1.10.10.10">
    <property type="entry name" value="Winged helix-like DNA-binding domain superfamily/Winged helix DNA-binding domain"/>
    <property type="match status" value="1"/>
</dbReference>
<dbReference type="EMBL" id="ACCJ01000081">
    <property type="protein sequence ID" value="EEG56248.1"/>
    <property type="molecule type" value="Genomic_DNA"/>
</dbReference>
<dbReference type="AlphaFoldDB" id="C0CXC4"/>
<dbReference type="GO" id="GO:0006355">
    <property type="term" value="P:regulation of DNA-templated transcription"/>
    <property type="evidence" value="ECO:0007669"/>
    <property type="project" value="InterPro"/>
</dbReference>
<comment type="caution">
    <text evidence="2">The sequence shown here is derived from an EMBL/GenBank/DDBJ whole genome shotgun (WGS) entry which is preliminary data.</text>
</comment>
<dbReference type="SUPFAM" id="SSF46894">
    <property type="entry name" value="C-terminal effector domain of the bipartite response regulators"/>
    <property type="match status" value="1"/>
</dbReference>
<dbReference type="PANTHER" id="PTHR35807">
    <property type="entry name" value="TRANSCRIPTIONAL REGULATOR REDD-RELATED"/>
    <property type="match status" value="1"/>
</dbReference>
<organism evidence="2 3">
    <name type="scientific">[Clostridium] asparagiforme DSM 15981</name>
    <dbReference type="NCBI Taxonomy" id="518636"/>
    <lineage>
        <taxon>Bacteria</taxon>
        <taxon>Bacillati</taxon>
        <taxon>Bacillota</taxon>
        <taxon>Clostridia</taxon>
        <taxon>Lachnospirales</taxon>
        <taxon>Lachnospiraceae</taxon>
        <taxon>Enterocloster</taxon>
    </lineage>
</organism>
<dbReference type="SUPFAM" id="SSF48452">
    <property type="entry name" value="TPR-like"/>
    <property type="match status" value="1"/>
</dbReference>
<dbReference type="InterPro" id="IPR036388">
    <property type="entry name" value="WH-like_DNA-bd_sf"/>
</dbReference>
<dbReference type="HOGENOM" id="CLU_054920_0_0_9"/>
<dbReference type="InterPro" id="IPR016032">
    <property type="entry name" value="Sig_transdc_resp-reg_C-effctor"/>
</dbReference>
<evidence type="ECO:0000259" key="1">
    <source>
        <dbReference type="SMART" id="SM01043"/>
    </source>
</evidence>
<accession>C0CXC4</accession>
<name>C0CXC4_9FIRM</name>
<dbReference type="InterPro" id="IPR011990">
    <property type="entry name" value="TPR-like_helical_dom_sf"/>
</dbReference>
<dbReference type="GO" id="GO:0003677">
    <property type="term" value="F:DNA binding"/>
    <property type="evidence" value="ECO:0007669"/>
    <property type="project" value="InterPro"/>
</dbReference>
<dbReference type="InterPro" id="IPR051677">
    <property type="entry name" value="AfsR-DnrI-RedD_regulator"/>
</dbReference>
<dbReference type="Gene3D" id="1.25.40.10">
    <property type="entry name" value="Tetratricopeptide repeat domain"/>
    <property type="match status" value="1"/>
</dbReference>
<keyword evidence="3" id="KW-1185">Reference proteome</keyword>